<dbReference type="Proteomes" id="UP000515211">
    <property type="component" value="Chromosome 9"/>
</dbReference>
<dbReference type="RefSeq" id="XP_015938999.1">
    <property type="nucleotide sequence ID" value="XM_016083513.1"/>
</dbReference>
<dbReference type="InterPro" id="IPR043502">
    <property type="entry name" value="DNA/RNA_pol_sf"/>
</dbReference>
<protein>
    <submittedName>
        <fullName evidence="4">Uncharacterized mitochondrial protein AtMg00810-like</fullName>
    </submittedName>
</protein>
<dbReference type="AlphaFoldDB" id="A0A6P4BK10"/>
<gene>
    <name evidence="4" type="primary">LOC107464594</name>
</gene>
<dbReference type="PANTHER" id="PTHR11439:SF454">
    <property type="match status" value="1"/>
</dbReference>
<dbReference type="InterPro" id="IPR013103">
    <property type="entry name" value="RVT_2"/>
</dbReference>
<feature type="compositionally biased region" description="Acidic residues" evidence="1">
    <location>
        <begin position="1"/>
        <end position="10"/>
    </location>
</feature>
<reference evidence="4" key="2">
    <citation type="submission" date="2025-08" db="UniProtKB">
        <authorList>
            <consortium name="RefSeq"/>
        </authorList>
    </citation>
    <scope>IDENTIFICATION</scope>
    <source>
        <tissue evidence="4">Whole plant</tissue>
    </source>
</reference>
<name>A0A6P4BK10_ARADU</name>
<evidence type="ECO:0000256" key="1">
    <source>
        <dbReference type="SAM" id="MobiDB-lite"/>
    </source>
</evidence>
<keyword evidence="3" id="KW-1185">Reference proteome</keyword>
<feature type="domain" description="Reverse transcriptase Ty1/copia-type" evidence="2">
    <location>
        <begin position="113"/>
        <end position="186"/>
    </location>
</feature>
<sequence length="301" mass="34107">MATTDSEEANEELRTQLEEDENISSGFTASQREVLLALLNKHEVKNIYSTNQIVTQQRSHPHQELDALEHLQTWQITSLPPREKAIGYKWVFKLKHNPDGSIERHKARLVAKDDVVLVGNDLVKIDSIKALLNACFKIKDIGDLKFFLGIEVARSKQGVALYQRKYALDLLREAGFEDCKPISNPMDYNVKLTKDVGSSLPDNAEYRKLIGKLLYLTNTRPNISFAVRKLSQFLDKPTDLHLRAAHRILRYIKSVPAKGLFFPSQSDLHVTGFSDSDWAACPDSRRSITAYCFYIGSSIVS</sequence>
<proteinExistence type="predicted"/>
<dbReference type="SUPFAM" id="SSF56672">
    <property type="entry name" value="DNA/RNA polymerases"/>
    <property type="match status" value="1"/>
</dbReference>
<dbReference type="KEGG" id="adu:107464594"/>
<reference evidence="3" key="1">
    <citation type="journal article" date="2016" name="Nat. Genet.">
        <title>The genome sequences of Arachis duranensis and Arachis ipaensis, the diploid ancestors of cultivated peanut.</title>
        <authorList>
            <person name="Bertioli D.J."/>
            <person name="Cannon S.B."/>
            <person name="Froenicke L."/>
            <person name="Huang G."/>
            <person name="Farmer A.D."/>
            <person name="Cannon E.K."/>
            <person name="Liu X."/>
            <person name="Gao D."/>
            <person name="Clevenger J."/>
            <person name="Dash S."/>
            <person name="Ren L."/>
            <person name="Moretzsohn M.C."/>
            <person name="Shirasawa K."/>
            <person name="Huang W."/>
            <person name="Vidigal B."/>
            <person name="Abernathy B."/>
            <person name="Chu Y."/>
            <person name="Niederhuth C.E."/>
            <person name="Umale P."/>
            <person name="Araujo A.C."/>
            <person name="Kozik A."/>
            <person name="Kim K.D."/>
            <person name="Burow M.D."/>
            <person name="Varshney R.K."/>
            <person name="Wang X."/>
            <person name="Zhang X."/>
            <person name="Barkley N."/>
            <person name="Guimaraes P.M."/>
            <person name="Isobe S."/>
            <person name="Guo B."/>
            <person name="Liao B."/>
            <person name="Stalker H.T."/>
            <person name="Schmitz R.J."/>
            <person name="Scheffler B.E."/>
            <person name="Leal-Bertioli S.C."/>
            <person name="Xun X."/>
            <person name="Jackson S.A."/>
            <person name="Michelmore R."/>
            <person name="Ozias-Akins P."/>
        </authorList>
    </citation>
    <scope>NUCLEOTIDE SEQUENCE [LARGE SCALE GENOMIC DNA]</scope>
    <source>
        <strain evidence="3">cv. V14167</strain>
    </source>
</reference>
<dbReference type="PANTHER" id="PTHR11439">
    <property type="entry name" value="GAG-POL-RELATED RETROTRANSPOSON"/>
    <property type="match status" value="1"/>
</dbReference>
<accession>A0A6P4BK10</accession>
<evidence type="ECO:0000313" key="3">
    <source>
        <dbReference type="Proteomes" id="UP000515211"/>
    </source>
</evidence>
<organism evidence="3 4">
    <name type="scientific">Arachis duranensis</name>
    <name type="common">Wild peanut</name>
    <dbReference type="NCBI Taxonomy" id="130453"/>
    <lineage>
        <taxon>Eukaryota</taxon>
        <taxon>Viridiplantae</taxon>
        <taxon>Streptophyta</taxon>
        <taxon>Embryophyta</taxon>
        <taxon>Tracheophyta</taxon>
        <taxon>Spermatophyta</taxon>
        <taxon>Magnoliopsida</taxon>
        <taxon>eudicotyledons</taxon>
        <taxon>Gunneridae</taxon>
        <taxon>Pentapetalae</taxon>
        <taxon>rosids</taxon>
        <taxon>fabids</taxon>
        <taxon>Fabales</taxon>
        <taxon>Fabaceae</taxon>
        <taxon>Papilionoideae</taxon>
        <taxon>50 kb inversion clade</taxon>
        <taxon>dalbergioids sensu lato</taxon>
        <taxon>Dalbergieae</taxon>
        <taxon>Pterocarpus clade</taxon>
        <taxon>Arachis</taxon>
    </lineage>
</organism>
<evidence type="ECO:0000259" key="2">
    <source>
        <dbReference type="Pfam" id="PF07727"/>
    </source>
</evidence>
<feature type="region of interest" description="Disordered" evidence="1">
    <location>
        <begin position="1"/>
        <end position="22"/>
    </location>
</feature>
<evidence type="ECO:0000313" key="4">
    <source>
        <dbReference type="RefSeq" id="XP_015938999.1"/>
    </source>
</evidence>
<dbReference type="Pfam" id="PF07727">
    <property type="entry name" value="RVT_2"/>
    <property type="match status" value="1"/>
</dbReference>
<dbReference type="GeneID" id="107464594"/>